<dbReference type="AlphaFoldDB" id="Q8GCX4"/>
<sequence length="141" mass="16317">MSFFFVSLKTKIFEKYKKSYRGRDMKQKKKYILIIGMLLIQVYAPLVVYGTEVRSVETEGTIGFTGVYETPGTPEPAPEVEVKPTFPKEIAQAPSEMTKSEHKRLPQTNESQMNTWKILGILIIVVTLSFWKHKMKNNKRK</sequence>
<keyword evidence="1" id="KW-0812">Transmembrane</keyword>
<protein>
    <submittedName>
        <fullName evidence="2">Hypothetical membrane protein</fullName>
    </submittedName>
</protein>
<keyword evidence="1" id="KW-1133">Transmembrane helix</keyword>
<accession>Q8GCX4</accession>
<reference evidence="2" key="1">
    <citation type="submission" date="2002-10" db="EMBL/GenBank/DDBJ databases">
        <authorList>
            <person name="Saavedra L."/>
            <person name="Sesma F."/>
        </authorList>
    </citation>
    <scope>NUCLEOTIDE SEQUENCE</scope>
    <source>
        <plasmid evidence="2">pCRL10</plasmid>
    </source>
</reference>
<evidence type="ECO:0000256" key="1">
    <source>
        <dbReference type="SAM" id="Phobius"/>
    </source>
</evidence>
<geneLocation type="plasmid" evidence="2">
    <name>pCRL10</name>
</geneLocation>
<evidence type="ECO:0000313" key="2">
    <source>
        <dbReference type="EMBL" id="AAN78206.1"/>
    </source>
</evidence>
<feature type="transmembrane region" description="Helical" evidence="1">
    <location>
        <begin position="31"/>
        <end position="49"/>
    </location>
</feature>
<keyword evidence="1" id="KW-0472">Membrane</keyword>
<feature type="transmembrane region" description="Helical" evidence="1">
    <location>
        <begin position="114"/>
        <end position="131"/>
    </location>
</feature>
<dbReference type="NCBIfam" id="TIGR01167">
    <property type="entry name" value="LPXTG_anchor"/>
    <property type="match status" value="1"/>
</dbReference>
<proteinExistence type="predicted"/>
<organism evidence="2">
    <name type="scientific">Enterococcus mundtii</name>
    <dbReference type="NCBI Taxonomy" id="53346"/>
    <lineage>
        <taxon>Bacteria</taxon>
        <taxon>Bacillati</taxon>
        <taxon>Bacillota</taxon>
        <taxon>Bacilli</taxon>
        <taxon>Lactobacillales</taxon>
        <taxon>Enterococcaceae</taxon>
        <taxon>Enterococcus</taxon>
    </lineage>
</organism>
<name>Q8GCX4_ENTMU</name>
<keyword evidence="2" id="KW-0614">Plasmid</keyword>
<dbReference type="EMBL" id="AY160972">
    <property type="protein sequence ID" value="AAN78206.1"/>
    <property type="molecule type" value="Genomic_DNA"/>
</dbReference>